<keyword evidence="1" id="KW-0805">Transcription regulation</keyword>
<dbReference type="InterPro" id="IPR054129">
    <property type="entry name" value="DesT_TetR_C"/>
</dbReference>
<accession>A0A4U0RSF3</accession>
<dbReference type="SUPFAM" id="SSF46689">
    <property type="entry name" value="Homeodomain-like"/>
    <property type="match status" value="1"/>
</dbReference>
<name>A0A4U0RSF3_9ACTN</name>
<dbReference type="InterPro" id="IPR009057">
    <property type="entry name" value="Homeodomain-like_sf"/>
</dbReference>
<dbReference type="Gene3D" id="1.10.357.10">
    <property type="entry name" value="Tetracycline Repressor, domain 2"/>
    <property type="match status" value="1"/>
</dbReference>
<dbReference type="Pfam" id="PF21943">
    <property type="entry name" value="TetR_C_46"/>
    <property type="match status" value="1"/>
</dbReference>
<comment type="caution">
    <text evidence="6">The sequence shown here is derived from an EMBL/GenBank/DDBJ whole genome shotgun (WGS) entry which is preliminary data.</text>
</comment>
<dbReference type="PANTHER" id="PTHR30055">
    <property type="entry name" value="HTH-TYPE TRANSCRIPTIONAL REGULATOR RUTR"/>
    <property type="match status" value="1"/>
</dbReference>
<feature type="DNA-binding region" description="H-T-H motif" evidence="4">
    <location>
        <begin position="37"/>
        <end position="56"/>
    </location>
</feature>
<dbReference type="Pfam" id="PF00440">
    <property type="entry name" value="TetR_N"/>
    <property type="match status" value="1"/>
</dbReference>
<dbReference type="InterPro" id="IPR001647">
    <property type="entry name" value="HTH_TetR"/>
</dbReference>
<keyword evidence="7" id="KW-1185">Reference proteome</keyword>
<dbReference type="EMBL" id="SUMC01000119">
    <property type="protein sequence ID" value="TJZ99021.1"/>
    <property type="molecule type" value="Genomic_DNA"/>
</dbReference>
<protein>
    <submittedName>
        <fullName evidence="6">TetR/AcrR family transcriptional regulator</fullName>
    </submittedName>
</protein>
<dbReference type="OrthoDB" id="8479950at2"/>
<reference evidence="6 7" key="1">
    <citation type="submission" date="2019-04" db="EMBL/GenBank/DDBJ databases">
        <title>Streptomyces oryziradicis sp. nov., a novel actinomycete isolated from rhizosphere soil of rice (Oryza sativa L.).</title>
        <authorList>
            <person name="Li C."/>
        </authorList>
    </citation>
    <scope>NUCLEOTIDE SEQUENCE [LARGE SCALE GENOMIC DNA]</scope>
    <source>
        <strain evidence="6 7">NEAU-C40</strain>
    </source>
</reference>
<keyword evidence="3" id="KW-0804">Transcription</keyword>
<dbReference type="Proteomes" id="UP000305778">
    <property type="component" value="Unassembled WGS sequence"/>
</dbReference>
<keyword evidence="2 4" id="KW-0238">DNA-binding</keyword>
<organism evidence="6 7">
    <name type="scientific">Actinacidiphila oryziradicis</name>
    <dbReference type="NCBI Taxonomy" id="2571141"/>
    <lineage>
        <taxon>Bacteria</taxon>
        <taxon>Bacillati</taxon>
        <taxon>Actinomycetota</taxon>
        <taxon>Actinomycetes</taxon>
        <taxon>Kitasatosporales</taxon>
        <taxon>Streptomycetaceae</taxon>
        <taxon>Actinacidiphila</taxon>
    </lineage>
</organism>
<proteinExistence type="predicted"/>
<dbReference type="RefSeq" id="WP_136730205.1">
    <property type="nucleotide sequence ID" value="NZ_SUMC01000119.1"/>
</dbReference>
<sequence length="242" mass="26169">MSGTTRTYTRLSVEQRRTQLLGAAIDLFGHRRPEDVSIDDVAAAAGVSRPLVYRYFPGGKQQLYEAAMRNSVDELTQCFTEPAEGAPSQRMSNVLDRYFAYVDEHDAAYSALMRGGSVVDTSRTNALVDEVRRAGTEQVLLHLGGPQPGPRLAMMVRSWIASVEAVSLTWLDEGKRPPARELSGWLADHFTGLLLVTASSDPETAAVAAKALAQETPDSPAGRLANRTVSLAGHVAHLVPPD</sequence>
<dbReference type="InterPro" id="IPR050109">
    <property type="entry name" value="HTH-type_TetR-like_transc_reg"/>
</dbReference>
<evidence type="ECO:0000313" key="6">
    <source>
        <dbReference type="EMBL" id="TJZ99021.1"/>
    </source>
</evidence>
<dbReference type="GO" id="GO:0000976">
    <property type="term" value="F:transcription cis-regulatory region binding"/>
    <property type="evidence" value="ECO:0007669"/>
    <property type="project" value="TreeGrafter"/>
</dbReference>
<dbReference type="AlphaFoldDB" id="A0A4U0RSF3"/>
<gene>
    <name evidence="6" type="ORF">FCI23_47290</name>
</gene>
<evidence type="ECO:0000256" key="4">
    <source>
        <dbReference type="PROSITE-ProRule" id="PRU00335"/>
    </source>
</evidence>
<evidence type="ECO:0000313" key="7">
    <source>
        <dbReference type="Proteomes" id="UP000305778"/>
    </source>
</evidence>
<dbReference type="PROSITE" id="PS50977">
    <property type="entry name" value="HTH_TETR_2"/>
    <property type="match status" value="1"/>
</dbReference>
<evidence type="ECO:0000256" key="1">
    <source>
        <dbReference type="ARBA" id="ARBA00023015"/>
    </source>
</evidence>
<dbReference type="GO" id="GO:0003700">
    <property type="term" value="F:DNA-binding transcription factor activity"/>
    <property type="evidence" value="ECO:0007669"/>
    <property type="project" value="TreeGrafter"/>
</dbReference>
<evidence type="ECO:0000259" key="5">
    <source>
        <dbReference type="PROSITE" id="PS50977"/>
    </source>
</evidence>
<feature type="domain" description="HTH tetR-type" evidence="5">
    <location>
        <begin position="14"/>
        <end position="74"/>
    </location>
</feature>
<evidence type="ECO:0000256" key="3">
    <source>
        <dbReference type="ARBA" id="ARBA00023163"/>
    </source>
</evidence>
<dbReference type="PANTHER" id="PTHR30055:SF174">
    <property type="entry name" value="TRANSCRIPTIONAL REGULATORY PROTEIN (PROBABLY TETR-FAMILY)-RELATED"/>
    <property type="match status" value="1"/>
</dbReference>
<evidence type="ECO:0000256" key="2">
    <source>
        <dbReference type="ARBA" id="ARBA00023125"/>
    </source>
</evidence>